<gene>
    <name evidence="3" type="ORF">GTW09_02565</name>
</gene>
<name>A0A6L9MR12_9ALTE</name>
<proteinExistence type="predicted"/>
<dbReference type="GO" id="GO:0031125">
    <property type="term" value="P:rRNA 3'-end processing"/>
    <property type="evidence" value="ECO:0007669"/>
    <property type="project" value="TreeGrafter"/>
</dbReference>
<dbReference type="Proteomes" id="UP000478837">
    <property type="component" value="Unassembled WGS sequence"/>
</dbReference>
<dbReference type="GO" id="GO:0016787">
    <property type="term" value="F:hydrolase activity"/>
    <property type="evidence" value="ECO:0007669"/>
    <property type="project" value="UniProtKB-KW"/>
</dbReference>
<dbReference type="PANTHER" id="PTHR37294">
    <property type="entry name" value="3'-5' EXORIBONUCLEASE YHAM"/>
    <property type="match status" value="1"/>
</dbReference>
<keyword evidence="1" id="KW-0378">Hydrolase</keyword>
<feature type="domain" description="HD" evidence="2">
    <location>
        <begin position="168"/>
        <end position="237"/>
    </location>
</feature>
<evidence type="ECO:0000313" key="3">
    <source>
        <dbReference type="EMBL" id="NDW20410.1"/>
    </source>
</evidence>
<dbReference type="EMBL" id="JAAAWP010000001">
    <property type="protein sequence ID" value="NDW20410.1"/>
    <property type="molecule type" value="Genomic_DNA"/>
</dbReference>
<dbReference type="RefSeq" id="WP_163109804.1">
    <property type="nucleotide sequence ID" value="NZ_JAAAWP010000001.1"/>
</dbReference>
<dbReference type="Gene3D" id="1.10.3210.40">
    <property type="match status" value="1"/>
</dbReference>
<dbReference type="Pfam" id="PF01966">
    <property type="entry name" value="HD"/>
    <property type="match status" value="1"/>
</dbReference>
<evidence type="ECO:0000313" key="4">
    <source>
        <dbReference type="Proteomes" id="UP000478837"/>
    </source>
</evidence>
<dbReference type="InterPro" id="IPR050798">
    <property type="entry name" value="YhaM_exoribonuc/phosphodiest"/>
</dbReference>
<dbReference type="PANTHER" id="PTHR37294:SF1">
    <property type="entry name" value="3'-5' EXORIBONUCLEASE YHAM"/>
    <property type="match status" value="1"/>
</dbReference>
<dbReference type="SUPFAM" id="SSF109604">
    <property type="entry name" value="HD-domain/PDEase-like"/>
    <property type="match status" value="1"/>
</dbReference>
<reference evidence="3 4" key="1">
    <citation type="submission" date="2020-01" db="EMBL/GenBank/DDBJ databases">
        <title>Genomes of bacteria type strains.</title>
        <authorList>
            <person name="Chen J."/>
            <person name="Zhu S."/>
            <person name="Yang J."/>
        </authorList>
    </citation>
    <scope>NUCLEOTIDE SEQUENCE [LARGE SCALE GENOMIC DNA]</scope>
    <source>
        <strain evidence="3 4">LMG 22958</strain>
    </source>
</reference>
<dbReference type="CDD" id="cd00077">
    <property type="entry name" value="HDc"/>
    <property type="match status" value="1"/>
</dbReference>
<dbReference type="AlphaFoldDB" id="A0A6L9MR12"/>
<keyword evidence="4" id="KW-1185">Reference proteome</keyword>
<organism evidence="3 4">
    <name type="scientific">Alteromonas hispanica</name>
    <dbReference type="NCBI Taxonomy" id="315421"/>
    <lineage>
        <taxon>Bacteria</taxon>
        <taxon>Pseudomonadati</taxon>
        <taxon>Pseudomonadota</taxon>
        <taxon>Gammaproteobacteria</taxon>
        <taxon>Alteromonadales</taxon>
        <taxon>Alteromonadaceae</taxon>
        <taxon>Alteromonas/Salinimonas group</taxon>
        <taxon>Alteromonas</taxon>
    </lineage>
</organism>
<dbReference type="InterPro" id="IPR006674">
    <property type="entry name" value="HD_domain"/>
</dbReference>
<comment type="caution">
    <text evidence="3">The sequence shown here is derived from an EMBL/GenBank/DDBJ whole genome shotgun (WGS) entry which is preliminary data.</text>
</comment>
<evidence type="ECO:0000256" key="1">
    <source>
        <dbReference type="ARBA" id="ARBA00022801"/>
    </source>
</evidence>
<evidence type="ECO:0000259" key="2">
    <source>
        <dbReference type="Pfam" id="PF01966"/>
    </source>
</evidence>
<accession>A0A6L9MR12</accession>
<protein>
    <submittedName>
        <fullName evidence="3">HD domain-containing protein</fullName>
    </submittedName>
</protein>
<dbReference type="InterPro" id="IPR003607">
    <property type="entry name" value="HD/PDEase_dom"/>
</dbReference>
<sequence length="283" mass="32578">MKIDSLQPELSEAKKLSRFKGFYCMAGFVVRFNQHGRPYWVITLMDAFTQFEIIATQIDCDTKRFSHFGFVHVEATKVKTTVGEVYVADFFYAVDEIPEKYRHIRLVPRDASENHEDVERLVKIVECIEYEALRRFVAHTLIQSRIMVPFLRNPASLNYHHNYIGGLLRHSIRVAELFAKNMVGRKEEKALGIVGALLHDIGKTVTLSESMIYTATGTMVNHDSLTLELCASALKQLSQSNPRYADILRHIWTCDKEQLKYSAKLNIATQIQRFDREDSKGQT</sequence>